<dbReference type="PANTHER" id="PTHR46377">
    <property type="entry name" value="DUAL SPECIFICITY PROTEIN PHOSPHATASE 19"/>
    <property type="match status" value="1"/>
</dbReference>
<name>A0A2C9JJQ8_BIOGL</name>
<dbReference type="OrthoDB" id="10252009at2759"/>
<dbReference type="VEuPathDB" id="VectorBase:BGLAX_044932"/>
<evidence type="ECO:0000313" key="6">
    <source>
        <dbReference type="Proteomes" id="UP000076420"/>
    </source>
</evidence>
<dbReference type="RefSeq" id="XP_013088751.2">
    <property type="nucleotide sequence ID" value="XM_013233297.2"/>
</dbReference>
<dbReference type="PROSITE" id="PS50054">
    <property type="entry name" value="TYR_PHOSPHATASE_DUAL"/>
    <property type="match status" value="1"/>
</dbReference>
<dbReference type="Pfam" id="PF00782">
    <property type="entry name" value="DSPc"/>
    <property type="match status" value="1"/>
</dbReference>
<dbReference type="STRING" id="6526.A0A2C9JJQ8"/>
<dbReference type="AlphaFoldDB" id="A0A2C9JJQ8"/>
<protein>
    <submittedName>
        <fullName evidence="5">Uncharacterized protein</fullName>
    </submittedName>
</protein>
<dbReference type="SMART" id="SM00195">
    <property type="entry name" value="DSPc"/>
    <property type="match status" value="1"/>
</dbReference>
<feature type="domain" description="Tyrosine-protein phosphatase" evidence="3">
    <location>
        <begin position="70"/>
        <end position="211"/>
    </location>
</feature>
<dbReference type="Proteomes" id="UP000076420">
    <property type="component" value="Unassembled WGS sequence"/>
</dbReference>
<evidence type="ECO:0000259" key="4">
    <source>
        <dbReference type="PROSITE" id="PS50056"/>
    </source>
</evidence>
<feature type="domain" description="Tyrosine specific protein phosphatases" evidence="4">
    <location>
        <begin position="132"/>
        <end position="192"/>
    </location>
</feature>
<dbReference type="GO" id="GO:0008579">
    <property type="term" value="F:JUN kinase phosphatase activity"/>
    <property type="evidence" value="ECO:0007669"/>
    <property type="project" value="TreeGrafter"/>
</dbReference>
<keyword evidence="2" id="KW-0904">Protein phosphatase</keyword>
<dbReference type="InterPro" id="IPR016130">
    <property type="entry name" value="Tyr_Pase_AS"/>
</dbReference>
<dbReference type="PROSITE" id="PS50056">
    <property type="entry name" value="TYR_PHOSPHATASE_2"/>
    <property type="match status" value="1"/>
</dbReference>
<evidence type="ECO:0000256" key="2">
    <source>
        <dbReference type="ARBA" id="ARBA00022912"/>
    </source>
</evidence>
<proteinExistence type="predicted"/>
<sequence>MAGHGVKPSPLSLNDLKLFDRNALRKTETLITNPDGSRIIEGKDEEGNLYRRPSTSSQHGFVVDWSEDLQVAEVKDGLIMGSQDVAHDLDTLKHHRVTHILNVASGVENLFPDLFIYKTLDLRDLPEYPILQDFQNAITFIDEALKANGCVLVHCNAGISRSAAIVMAYLIKTEGMTVNEAFSFLRSKRPAICPNPGFMIQLQNFYDTLYAKIS</sequence>
<dbReference type="PANTHER" id="PTHR46377:SF1">
    <property type="entry name" value="DUAL SPECIFICITY PROTEIN PHOSPHATASE 19"/>
    <property type="match status" value="1"/>
</dbReference>
<reference evidence="5" key="1">
    <citation type="submission" date="2020-05" db="UniProtKB">
        <authorList>
            <consortium name="EnsemblMetazoa"/>
        </authorList>
    </citation>
    <scope>IDENTIFICATION</scope>
    <source>
        <strain evidence="5">BB02</strain>
    </source>
</reference>
<evidence type="ECO:0000259" key="3">
    <source>
        <dbReference type="PROSITE" id="PS50054"/>
    </source>
</evidence>
<dbReference type="InterPro" id="IPR000340">
    <property type="entry name" value="Dual-sp_phosphatase_cat-dom"/>
</dbReference>
<gene>
    <name evidence="5" type="primary">106072848</name>
</gene>
<dbReference type="Gene3D" id="3.90.190.10">
    <property type="entry name" value="Protein tyrosine phosphatase superfamily"/>
    <property type="match status" value="1"/>
</dbReference>
<evidence type="ECO:0000313" key="5">
    <source>
        <dbReference type="EnsemblMetazoa" id="BGLB003506-PB"/>
    </source>
</evidence>
<accession>A0A2C9JJQ8</accession>
<dbReference type="InterPro" id="IPR020422">
    <property type="entry name" value="TYR_PHOSPHATASE_DUAL_dom"/>
</dbReference>
<dbReference type="EnsemblMetazoa" id="BGLB003506-RB">
    <property type="protein sequence ID" value="BGLB003506-PB"/>
    <property type="gene ID" value="BGLB003506"/>
</dbReference>
<dbReference type="SUPFAM" id="SSF52799">
    <property type="entry name" value="(Phosphotyrosine protein) phosphatases II"/>
    <property type="match status" value="1"/>
</dbReference>
<keyword evidence="1" id="KW-0378">Hydrolase</keyword>
<dbReference type="VEuPathDB" id="VectorBase:BGLB003506"/>
<dbReference type="KEGG" id="bgt:106072848"/>
<organism evidence="5 6">
    <name type="scientific">Biomphalaria glabrata</name>
    <name type="common">Bloodfluke planorb</name>
    <name type="synonym">Freshwater snail</name>
    <dbReference type="NCBI Taxonomy" id="6526"/>
    <lineage>
        <taxon>Eukaryota</taxon>
        <taxon>Metazoa</taxon>
        <taxon>Spiralia</taxon>
        <taxon>Lophotrochozoa</taxon>
        <taxon>Mollusca</taxon>
        <taxon>Gastropoda</taxon>
        <taxon>Heterobranchia</taxon>
        <taxon>Euthyneura</taxon>
        <taxon>Panpulmonata</taxon>
        <taxon>Hygrophila</taxon>
        <taxon>Lymnaeoidea</taxon>
        <taxon>Planorbidae</taxon>
        <taxon>Biomphalaria</taxon>
    </lineage>
</organism>
<evidence type="ECO:0000256" key="1">
    <source>
        <dbReference type="ARBA" id="ARBA00022801"/>
    </source>
</evidence>
<dbReference type="GO" id="GO:0005737">
    <property type="term" value="C:cytoplasm"/>
    <property type="evidence" value="ECO:0007669"/>
    <property type="project" value="TreeGrafter"/>
</dbReference>
<dbReference type="PROSITE" id="PS00383">
    <property type="entry name" value="TYR_PHOSPHATASE_1"/>
    <property type="match status" value="1"/>
</dbReference>
<dbReference type="InterPro" id="IPR029021">
    <property type="entry name" value="Prot-tyrosine_phosphatase-like"/>
</dbReference>
<dbReference type="InterPro" id="IPR000387">
    <property type="entry name" value="Tyr_Pase_dom"/>
</dbReference>